<evidence type="ECO:0000256" key="1">
    <source>
        <dbReference type="SAM" id="MobiDB-lite"/>
    </source>
</evidence>
<accession>A0A5C3LJC6</accession>
<dbReference type="PANTHER" id="PTHR37019:SF2">
    <property type="entry name" value="EXPERA DOMAIN-CONTAINING PROTEIN"/>
    <property type="match status" value="1"/>
</dbReference>
<keyword evidence="2" id="KW-1133">Transmembrane helix</keyword>
<proteinExistence type="predicted"/>
<dbReference type="STRING" id="68775.A0A5C3LJC6"/>
<dbReference type="AlphaFoldDB" id="A0A5C3LJC6"/>
<name>A0A5C3LJC6_9AGAR</name>
<dbReference type="InterPro" id="IPR056121">
    <property type="entry name" value="DUF7704"/>
</dbReference>
<evidence type="ECO:0000313" key="5">
    <source>
        <dbReference type="Proteomes" id="UP000308652"/>
    </source>
</evidence>
<evidence type="ECO:0000313" key="4">
    <source>
        <dbReference type="EMBL" id="TFK32950.1"/>
    </source>
</evidence>
<evidence type="ECO:0000259" key="3">
    <source>
        <dbReference type="Pfam" id="PF24803"/>
    </source>
</evidence>
<reference evidence="4 5" key="1">
    <citation type="journal article" date="2019" name="Nat. Ecol. Evol.">
        <title>Megaphylogeny resolves global patterns of mushroom evolution.</title>
        <authorList>
            <person name="Varga T."/>
            <person name="Krizsan K."/>
            <person name="Foldi C."/>
            <person name="Dima B."/>
            <person name="Sanchez-Garcia M."/>
            <person name="Sanchez-Ramirez S."/>
            <person name="Szollosi G.J."/>
            <person name="Szarkandi J.G."/>
            <person name="Papp V."/>
            <person name="Albert L."/>
            <person name="Andreopoulos W."/>
            <person name="Angelini C."/>
            <person name="Antonin V."/>
            <person name="Barry K.W."/>
            <person name="Bougher N.L."/>
            <person name="Buchanan P."/>
            <person name="Buyck B."/>
            <person name="Bense V."/>
            <person name="Catcheside P."/>
            <person name="Chovatia M."/>
            <person name="Cooper J."/>
            <person name="Damon W."/>
            <person name="Desjardin D."/>
            <person name="Finy P."/>
            <person name="Geml J."/>
            <person name="Haridas S."/>
            <person name="Hughes K."/>
            <person name="Justo A."/>
            <person name="Karasinski D."/>
            <person name="Kautmanova I."/>
            <person name="Kiss B."/>
            <person name="Kocsube S."/>
            <person name="Kotiranta H."/>
            <person name="LaButti K.M."/>
            <person name="Lechner B.E."/>
            <person name="Liimatainen K."/>
            <person name="Lipzen A."/>
            <person name="Lukacs Z."/>
            <person name="Mihaltcheva S."/>
            <person name="Morgado L.N."/>
            <person name="Niskanen T."/>
            <person name="Noordeloos M.E."/>
            <person name="Ohm R.A."/>
            <person name="Ortiz-Santana B."/>
            <person name="Ovrebo C."/>
            <person name="Racz N."/>
            <person name="Riley R."/>
            <person name="Savchenko A."/>
            <person name="Shiryaev A."/>
            <person name="Soop K."/>
            <person name="Spirin V."/>
            <person name="Szebenyi C."/>
            <person name="Tomsovsky M."/>
            <person name="Tulloss R.E."/>
            <person name="Uehling J."/>
            <person name="Grigoriev I.V."/>
            <person name="Vagvolgyi C."/>
            <person name="Papp T."/>
            <person name="Martin F.M."/>
            <person name="Miettinen O."/>
            <person name="Hibbett D.S."/>
            <person name="Nagy L.G."/>
        </authorList>
    </citation>
    <scope>NUCLEOTIDE SEQUENCE [LARGE SCALE GENOMIC DNA]</scope>
    <source>
        <strain evidence="4 5">CBS 166.37</strain>
    </source>
</reference>
<gene>
    <name evidence="4" type="ORF">BDQ12DRAFT_728222</name>
</gene>
<keyword evidence="2" id="KW-0812">Transmembrane</keyword>
<dbReference type="OrthoDB" id="2937326at2759"/>
<feature type="transmembrane region" description="Helical" evidence="2">
    <location>
        <begin position="136"/>
        <end position="155"/>
    </location>
</feature>
<organism evidence="4 5">
    <name type="scientific">Crucibulum laeve</name>
    <dbReference type="NCBI Taxonomy" id="68775"/>
    <lineage>
        <taxon>Eukaryota</taxon>
        <taxon>Fungi</taxon>
        <taxon>Dikarya</taxon>
        <taxon>Basidiomycota</taxon>
        <taxon>Agaricomycotina</taxon>
        <taxon>Agaricomycetes</taxon>
        <taxon>Agaricomycetidae</taxon>
        <taxon>Agaricales</taxon>
        <taxon>Agaricineae</taxon>
        <taxon>Nidulariaceae</taxon>
        <taxon>Crucibulum</taxon>
    </lineage>
</organism>
<feature type="transmembrane region" description="Helical" evidence="2">
    <location>
        <begin position="68"/>
        <end position="88"/>
    </location>
</feature>
<feature type="domain" description="DUF7704" evidence="3">
    <location>
        <begin position="8"/>
        <end position="158"/>
    </location>
</feature>
<feature type="transmembrane region" description="Helical" evidence="2">
    <location>
        <begin position="100"/>
        <end position="124"/>
    </location>
</feature>
<feature type="region of interest" description="Disordered" evidence="1">
    <location>
        <begin position="169"/>
        <end position="208"/>
    </location>
</feature>
<dbReference type="Proteomes" id="UP000308652">
    <property type="component" value="Unassembled WGS sequence"/>
</dbReference>
<protein>
    <recommendedName>
        <fullName evidence="3">DUF7704 domain-containing protein</fullName>
    </recommendedName>
</protein>
<keyword evidence="2" id="KW-0472">Membrane</keyword>
<dbReference type="Pfam" id="PF24803">
    <property type="entry name" value="DUF7704"/>
    <property type="match status" value="1"/>
</dbReference>
<feature type="compositionally biased region" description="Basic and acidic residues" evidence="1">
    <location>
        <begin position="174"/>
        <end position="200"/>
    </location>
</feature>
<dbReference type="PANTHER" id="PTHR37019">
    <property type="entry name" value="CHROMOSOME 1, WHOLE GENOME SHOTGUN SEQUENCE"/>
    <property type="match status" value="1"/>
</dbReference>
<dbReference type="EMBL" id="ML213659">
    <property type="protein sequence ID" value="TFK32950.1"/>
    <property type="molecule type" value="Genomic_DNA"/>
</dbReference>
<evidence type="ECO:0000256" key="2">
    <source>
        <dbReference type="SAM" id="Phobius"/>
    </source>
</evidence>
<keyword evidence="5" id="KW-1185">Reference proteome</keyword>
<feature type="transmembrane region" description="Helical" evidence="2">
    <location>
        <begin position="12"/>
        <end position="34"/>
    </location>
</feature>
<sequence length="208" mass="23293">MTLRRPISALPNFYYCWFAGYEPLLTLTGFIGALSDPTKAHNAQAPWKAGTSPLKTLPLATLVTTLQFAYICALLGVVNVFVLTAVRNRLREHPGLQETIIFSLFTPLLVGDFFHLSLTLWMLGDDKWNVNNWTPMVWTSVLVGMTLTLPRIAWLSGIGRFVERRDGSSMNEDAEAKEAVASKDSMEIKDGIVPKENTERKKGRRGKH</sequence>